<reference evidence="5" key="1">
    <citation type="submission" date="2019-03" db="EMBL/GenBank/DDBJ databases">
        <title>WGS assembly of Setaria viridis.</title>
        <authorList>
            <person name="Huang P."/>
            <person name="Jenkins J."/>
            <person name="Grimwood J."/>
            <person name="Barry K."/>
            <person name="Healey A."/>
            <person name="Mamidi S."/>
            <person name="Sreedasyam A."/>
            <person name="Shu S."/>
            <person name="Feldman M."/>
            <person name="Wu J."/>
            <person name="Yu Y."/>
            <person name="Chen C."/>
            <person name="Johnson J."/>
            <person name="Rokhsar D."/>
            <person name="Baxter I."/>
            <person name="Schmutz J."/>
            <person name="Brutnell T."/>
            <person name="Kellogg E."/>
        </authorList>
    </citation>
    <scope>NUCLEOTIDE SEQUENCE [LARGE SCALE GENOMIC DNA]</scope>
</reference>
<dbReference type="SUPFAM" id="SSF54928">
    <property type="entry name" value="RNA-binding domain, RBD"/>
    <property type="match status" value="2"/>
</dbReference>
<sequence>MAPPSPSPHRRAPLFRPPELPLPSALVPPKKRRVMRTPPKATTPIPPPPPPVPAAARDLAVPAPTPPPRADPVGSPPAADQKPTLPPPPRAATKPSLPPPPTAENPSSPPPLTTEKPSSLPPPPAAEDENPSAPPPPATEKPSSPPTPPTDAPANRAPTRKVRKVVRKVAPKGTIATREAAAAGVASAAAGALQPGEGHAQDKPPTDRNAAEDEVVGAEQSLGETAIKEPAAGCNSIAVREAQLVKEMVTDCGDAPVVEKLVSRGEGKDEAGMSEWQRRRKTEVFVGGLNRDAKEEDVRAVLAEAGEIAEVRMIMDSMTKKNKGYCFVRYHEAAQARKAIAKFGNVKICGKLCRVVAPDRNDKIFLGNIDKKWKKKDIMKLLQKIGVENIDVVTLMADCNNPGYNHGFAFLELETYRDAQIAYKKLSKKDVFGKGLNIRVAWAEPLDDPDKKQMQKVKAVFVEGVPISWDQAKMKEIFKKYGKIELVVLSRDLRSKRNDFAFVYYTTHEAAVLCLESFDAEQLTENGSKVNIKVSLAKSDQKGKKNIEDHKCCISEKDTTKIPKSERKLGASSLHILPSSSRVVQITRDEKSSTTNGLLHVLRELAPWRHEHIGSAGSPIQDYPHIYSGEKRPFSALGNDSYCTSRNPRAQHESSTYAMSTSSYGGSPHAITGYFPPYHHDTRRCLPDSDYGLTEPWGGIQMWQASSRKPGQPRGSSH</sequence>
<dbReference type="Gene3D" id="3.30.70.330">
    <property type="match status" value="3"/>
</dbReference>
<feature type="compositionally biased region" description="Low complexity" evidence="3">
    <location>
        <begin position="180"/>
        <end position="192"/>
    </location>
</feature>
<dbReference type="GO" id="GO:0003723">
    <property type="term" value="F:RNA binding"/>
    <property type="evidence" value="ECO:0007669"/>
    <property type="project" value="UniProtKB-UniRule"/>
</dbReference>
<feature type="domain" description="RRM" evidence="4">
    <location>
        <begin position="458"/>
        <end position="537"/>
    </location>
</feature>
<gene>
    <name evidence="5" type="ORF">SEVIR_2G059600v2</name>
</gene>
<feature type="compositionally biased region" description="Pro residues" evidence="3">
    <location>
        <begin position="84"/>
        <end position="112"/>
    </location>
</feature>
<feature type="region of interest" description="Disordered" evidence="3">
    <location>
        <begin position="1"/>
        <end position="214"/>
    </location>
</feature>
<feature type="compositionally biased region" description="Pro residues" evidence="3">
    <location>
        <begin position="44"/>
        <end position="53"/>
    </location>
</feature>
<accession>A0A4U6VPE1</accession>
<feature type="domain" description="RRM" evidence="4">
    <location>
        <begin position="362"/>
        <end position="445"/>
    </location>
</feature>
<evidence type="ECO:0000313" key="6">
    <source>
        <dbReference type="Proteomes" id="UP000298652"/>
    </source>
</evidence>
<name>A0A4U6VPE1_SETVI</name>
<keyword evidence="6" id="KW-1185">Reference proteome</keyword>
<dbReference type="InterPro" id="IPR012677">
    <property type="entry name" value="Nucleotide-bd_a/b_plait_sf"/>
</dbReference>
<dbReference type="Proteomes" id="UP000298652">
    <property type="component" value="Chromosome 2"/>
</dbReference>
<organism evidence="5 6">
    <name type="scientific">Setaria viridis</name>
    <name type="common">Green bristlegrass</name>
    <name type="synonym">Setaria italica subsp. viridis</name>
    <dbReference type="NCBI Taxonomy" id="4556"/>
    <lineage>
        <taxon>Eukaryota</taxon>
        <taxon>Viridiplantae</taxon>
        <taxon>Streptophyta</taxon>
        <taxon>Embryophyta</taxon>
        <taxon>Tracheophyta</taxon>
        <taxon>Spermatophyta</taxon>
        <taxon>Magnoliopsida</taxon>
        <taxon>Liliopsida</taxon>
        <taxon>Poales</taxon>
        <taxon>Poaceae</taxon>
        <taxon>PACMAD clade</taxon>
        <taxon>Panicoideae</taxon>
        <taxon>Panicodae</taxon>
        <taxon>Paniceae</taxon>
        <taxon>Cenchrinae</taxon>
        <taxon>Setaria</taxon>
    </lineage>
</organism>
<feature type="domain" description="RRM" evidence="4">
    <location>
        <begin position="282"/>
        <end position="360"/>
    </location>
</feature>
<dbReference type="SMART" id="SM00360">
    <property type="entry name" value="RRM"/>
    <property type="match status" value="3"/>
</dbReference>
<feature type="compositionally biased region" description="Basic residues" evidence="3">
    <location>
        <begin position="158"/>
        <end position="170"/>
    </location>
</feature>
<evidence type="ECO:0000256" key="1">
    <source>
        <dbReference type="ARBA" id="ARBA00022884"/>
    </source>
</evidence>
<dbReference type="Gramene" id="TKW30765">
    <property type="protein sequence ID" value="TKW30765"/>
    <property type="gene ID" value="SEVIR_2G059600v2"/>
</dbReference>
<keyword evidence="1 2" id="KW-0694">RNA-binding</keyword>
<dbReference type="OMA" id="PRISACC"/>
<dbReference type="PROSITE" id="PS50102">
    <property type="entry name" value="RRM"/>
    <property type="match status" value="3"/>
</dbReference>
<dbReference type="CDD" id="cd00590">
    <property type="entry name" value="RRM_SF"/>
    <property type="match status" value="2"/>
</dbReference>
<dbReference type="Pfam" id="PF00076">
    <property type="entry name" value="RRM_1"/>
    <property type="match status" value="3"/>
</dbReference>
<dbReference type="EMBL" id="CM016553">
    <property type="protein sequence ID" value="TKW30765.1"/>
    <property type="molecule type" value="Genomic_DNA"/>
</dbReference>
<evidence type="ECO:0000256" key="3">
    <source>
        <dbReference type="SAM" id="MobiDB-lite"/>
    </source>
</evidence>
<feature type="compositionally biased region" description="Pro residues" evidence="3">
    <location>
        <begin position="132"/>
        <end position="151"/>
    </location>
</feature>
<dbReference type="InterPro" id="IPR000504">
    <property type="entry name" value="RRM_dom"/>
</dbReference>
<dbReference type="PANTHER" id="PTHR21245">
    <property type="entry name" value="HETEROGENEOUS NUCLEAR RIBONUCLEOPROTEIN"/>
    <property type="match status" value="1"/>
</dbReference>
<dbReference type="InterPro" id="IPR035979">
    <property type="entry name" value="RBD_domain_sf"/>
</dbReference>
<protein>
    <recommendedName>
        <fullName evidence="4">RRM domain-containing protein</fullName>
    </recommendedName>
</protein>
<feature type="compositionally biased region" description="Basic and acidic residues" evidence="3">
    <location>
        <begin position="199"/>
        <end position="211"/>
    </location>
</feature>
<dbReference type="AlphaFoldDB" id="A0A4U6VPE1"/>
<proteinExistence type="predicted"/>
<evidence type="ECO:0000256" key="2">
    <source>
        <dbReference type="PROSITE-ProRule" id="PRU00176"/>
    </source>
</evidence>
<evidence type="ECO:0000259" key="4">
    <source>
        <dbReference type="PROSITE" id="PS50102"/>
    </source>
</evidence>
<evidence type="ECO:0000313" key="5">
    <source>
        <dbReference type="EMBL" id="TKW30765.1"/>
    </source>
</evidence>